<keyword evidence="9" id="KW-1071">Ligand-gated ion channel</keyword>
<evidence type="ECO:0000256" key="5">
    <source>
        <dbReference type="ARBA" id="ARBA00023065"/>
    </source>
</evidence>
<comment type="caution">
    <text evidence="14">The sequence shown here is derived from an EMBL/GenBank/DDBJ whole genome shotgun (WGS) entry which is preliminary data.</text>
</comment>
<dbReference type="PANTHER" id="PTHR34836:SF7">
    <property type="entry name" value="RECEPTOR LIGAND BINDING REGION DOMAIN-CONTAINING PROTEIN"/>
    <property type="match status" value="1"/>
</dbReference>
<evidence type="ECO:0000259" key="13">
    <source>
        <dbReference type="SMART" id="SM00079"/>
    </source>
</evidence>
<feature type="transmembrane region" description="Helical" evidence="11">
    <location>
        <begin position="502"/>
        <end position="520"/>
    </location>
</feature>
<sequence length="697" mass="79020">MRNLHGTCLWFLFLWLRGRPFMAKGAIPISIRVVLDLNSSIGSMSNSCIWMAYQDFYEFHPHYKTRLALQTQDYGGNVVTAASVVEELLNEKVHAIIGPQTSEQAWFVIELGSKAKVPVISYSATSPSLSPTQKPYFIRTARDDSSQVKAIAAIVQTYGWREIILVYEDTEYGNGLNPYLHDAFVEIGTRVAYRSVIDPRSGGTEIWKELKKVKDMATKVFLVHMSSELGCMLFVAAKKEGMMKMGYAWMVTEGLSAEVAPMVTKCMDSMQGVLGIRPRPNYSKRLQLFKERWKGLSGKGNSEFNVSSVTIFGLWAYDTVWALAMAVEKVWGEKSLSQRQNGTTLLNTILDTKFHGLSGNFHLTGLSKLKQPKWPGNTTEPPTKLRIGIPVTSSVIEFKKVLNFSFDVFFESLKVLPFPLYYDFFPYMKHGENAGTYDELFMQIQLKKFDAVVGDVTIVAKRSNYVDFTMPFLESGVAMLVLAKHDERQNIWIFLKPFSWDLWLTTGAAFVFTGFIVWFIEHRSNPEFRGTSKNQLGMALWFSFSTLVFAQRERVVKNWSRFVLIIWFFVLKSYEEPEAYQEALSLGCNNGGMVGPIYKIDGFAFAFPRNSPLVPYFSGAIINVIQNKTTFEGIKKKHFSRDVISEDVSSSVAFGSPNISLKSFGGLFIITLFTSLLPLMLHLFKFILSKWTALDFK</sequence>
<dbReference type="SUPFAM" id="SSF53850">
    <property type="entry name" value="Periplasmic binding protein-like II"/>
    <property type="match status" value="1"/>
</dbReference>
<evidence type="ECO:0000256" key="7">
    <source>
        <dbReference type="ARBA" id="ARBA00023170"/>
    </source>
</evidence>
<evidence type="ECO:0000256" key="9">
    <source>
        <dbReference type="ARBA" id="ARBA00023286"/>
    </source>
</evidence>
<dbReference type="FunFam" id="3.40.50.2300:FF:000081">
    <property type="entry name" value="Glutamate receptor"/>
    <property type="match status" value="1"/>
</dbReference>
<dbReference type="SUPFAM" id="SSF53822">
    <property type="entry name" value="Periplasmic binding protein-like I"/>
    <property type="match status" value="1"/>
</dbReference>
<protein>
    <recommendedName>
        <fullName evidence="13">Ionotropic glutamate receptor C-terminal domain-containing protein</fullName>
    </recommendedName>
</protein>
<dbReference type="GO" id="GO:0016020">
    <property type="term" value="C:membrane"/>
    <property type="evidence" value="ECO:0007669"/>
    <property type="project" value="UniProtKB-SubCell"/>
</dbReference>
<organism evidence="14 15">
    <name type="scientific">Psophocarpus tetragonolobus</name>
    <name type="common">Winged bean</name>
    <name type="synonym">Dolichos tetragonolobus</name>
    <dbReference type="NCBI Taxonomy" id="3891"/>
    <lineage>
        <taxon>Eukaryota</taxon>
        <taxon>Viridiplantae</taxon>
        <taxon>Streptophyta</taxon>
        <taxon>Embryophyta</taxon>
        <taxon>Tracheophyta</taxon>
        <taxon>Spermatophyta</taxon>
        <taxon>Magnoliopsida</taxon>
        <taxon>eudicotyledons</taxon>
        <taxon>Gunneridae</taxon>
        <taxon>Pentapetalae</taxon>
        <taxon>rosids</taxon>
        <taxon>fabids</taxon>
        <taxon>Fabales</taxon>
        <taxon>Fabaceae</taxon>
        <taxon>Papilionoideae</taxon>
        <taxon>50 kb inversion clade</taxon>
        <taxon>NPAAA clade</taxon>
        <taxon>indigoferoid/millettioid clade</taxon>
        <taxon>Phaseoleae</taxon>
        <taxon>Psophocarpus</taxon>
    </lineage>
</organism>
<dbReference type="Pfam" id="PF01094">
    <property type="entry name" value="ANF_receptor"/>
    <property type="match status" value="1"/>
</dbReference>
<evidence type="ECO:0000256" key="10">
    <source>
        <dbReference type="ARBA" id="ARBA00023303"/>
    </source>
</evidence>
<keyword evidence="12" id="KW-0732">Signal</keyword>
<dbReference type="SMART" id="SM00079">
    <property type="entry name" value="PBPe"/>
    <property type="match status" value="1"/>
</dbReference>
<reference evidence="14 15" key="1">
    <citation type="submission" date="2024-01" db="EMBL/GenBank/DDBJ databases">
        <title>The genomes of 5 underutilized Papilionoideae crops provide insights into root nodulation and disease resistanc.</title>
        <authorList>
            <person name="Jiang F."/>
        </authorList>
    </citation>
    <scope>NUCLEOTIDE SEQUENCE [LARGE SCALE GENOMIC DNA]</scope>
    <source>
        <strain evidence="14">DUOXIRENSHENG_FW03</strain>
        <tissue evidence="14">Leaves</tissue>
    </source>
</reference>
<dbReference type="InterPro" id="IPR001828">
    <property type="entry name" value="ANF_lig-bd_rcpt"/>
</dbReference>
<dbReference type="GO" id="GO:0015276">
    <property type="term" value="F:ligand-gated monoatomic ion channel activity"/>
    <property type="evidence" value="ECO:0007669"/>
    <property type="project" value="InterPro"/>
</dbReference>
<evidence type="ECO:0000256" key="4">
    <source>
        <dbReference type="ARBA" id="ARBA00022989"/>
    </source>
</evidence>
<dbReference type="InterPro" id="IPR028082">
    <property type="entry name" value="Peripla_BP_I"/>
</dbReference>
<feature type="chain" id="PRO_5042872647" description="Ionotropic glutamate receptor C-terminal domain-containing protein" evidence="12">
    <location>
        <begin position="26"/>
        <end position="697"/>
    </location>
</feature>
<keyword evidence="4 11" id="KW-1133">Transmembrane helix</keyword>
<keyword evidence="10" id="KW-0407">Ion channel</keyword>
<dbReference type="InterPro" id="IPR001320">
    <property type="entry name" value="Iontro_rcpt_C"/>
</dbReference>
<keyword evidence="15" id="KW-1185">Reference proteome</keyword>
<evidence type="ECO:0000256" key="8">
    <source>
        <dbReference type="ARBA" id="ARBA00023180"/>
    </source>
</evidence>
<dbReference type="AlphaFoldDB" id="A0AAN9SS65"/>
<evidence type="ECO:0000256" key="2">
    <source>
        <dbReference type="ARBA" id="ARBA00022448"/>
    </source>
</evidence>
<dbReference type="Proteomes" id="UP001386955">
    <property type="component" value="Unassembled WGS sequence"/>
</dbReference>
<dbReference type="Gene3D" id="3.40.50.2300">
    <property type="match status" value="2"/>
</dbReference>
<dbReference type="Gene3D" id="1.10.287.70">
    <property type="match status" value="1"/>
</dbReference>
<feature type="transmembrane region" description="Helical" evidence="11">
    <location>
        <begin position="664"/>
        <end position="688"/>
    </location>
</feature>
<evidence type="ECO:0000256" key="3">
    <source>
        <dbReference type="ARBA" id="ARBA00022692"/>
    </source>
</evidence>
<dbReference type="InterPro" id="IPR044440">
    <property type="entry name" value="GABAb_receptor_plant_PBP1"/>
</dbReference>
<keyword evidence="8" id="KW-0325">Glycoprotein</keyword>
<dbReference type="EMBL" id="JAYMYS010000002">
    <property type="protein sequence ID" value="KAK7405229.1"/>
    <property type="molecule type" value="Genomic_DNA"/>
</dbReference>
<accession>A0AAN9SS65</accession>
<evidence type="ECO:0000256" key="12">
    <source>
        <dbReference type="SAM" id="SignalP"/>
    </source>
</evidence>
<keyword evidence="3 11" id="KW-0812">Transmembrane</keyword>
<evidence type="ECO:0000313" key="14">
    <source>
        <dbReference type="EMBL" id="KAK7405229.1"/>
    </source>
</evidence>
<dbReference type="PANTHER" id="PTHR34836">
    <property type="entry name" value="OS06G0188250 PROTEIN"/>
    <property type="match status" value="1"/>
</dbReference>
<keyword evidence="5" id="KW-0406">Ion transport</keyword>
<evidence type="ECO:0000256" key="11">
    <source>
        <dbReference type="SAM" id="Phobius"/>
    </source>
</evidence>
<evidence type="ECO:0000256" key="6">
    <source>
        <dbReference type="ARBA" id="ARBA00023136"/>
    </source>
</evidence>
<comment type="subcellular location">
    <subcellularLocation>
        <location evidence="1">Membrane</location>
        <topology evidence="1">Multi-pass membrane protein</topology>
    </subcellularLocation>
</comment>
<proteinExistence type="predicted"/>
<feature type="signal peptide" evidence="12">
    <location>
        <begin position="1"/>
        <end position="25"/>
    </location>
</feature>
<dbReference type="Gene3D" id="3.40.190.10">
    <property type="entry name" value="Periplasmic binding protein-like II"/>
    <property type="match status" value="1"/>
</dbReference>
<dbReference type="Pfam" id="PF00060">
    <property type="entry name" value="Lig_chan"/>
    <property type="match status" value="1"/>
</dbReference>
<evidence type="ECO:0000256" key="1">
    <source>
        <dbReference type="ARBA" id="ARBA00004141"/>
    </source>
</evidence>
<keyword evidence="2" id="KW-0813">Transport</keyword>
<gene>
    <name evidence="14" type="ORF">VNO78_06428</name>
</gene>
<evidence type="ECO:0000313" key="15">
    <source>
        <dbReference type="Proteomes" id="UP001386955"/>
    </source>
</evidence>
<dbReference type="InterPro" id="IPR015683">
    <property type="entry name" value="Ionotropic_Glu_rcpt"/>
</dbReference>
<keyword evidence="6 11" id="KW-0472">Membrane</keyword>
<keyword evidence="7" id="KW-0675">Receptor</keyword>
<name>A0AAN9SS65_PSOTE</name>
<dbReference type="CDD" id="cd19990">
    <property type="entry name" value="PBP1_GABAb_receptor_plant"/>
    <property type="match status" value="1"/>
</dbReference>
<feature type="domain" description="Ionotropic glutamate receptor C-terminal" evidence="13">
    <location>
        <begin position="384"/>
        <end position="641"/>
    </location>
</feature>